<dbReference type="EC" id="2.7.7.65" evidence="2"/>
<dbReference type="GO" id="GO:0052621">
    <property type="term" value="F:diguanylate cyclase activity"/>
    <property type="evidence" value="ECO:0007669"/>
    <property type="project" value="UniProtKB-EC"/>
</dbReference>
<dbReference type="PROSITE" id="PS50887">
    <property type="entry name" value="GGDEF"/>
    <property type="match status" value="1"/>
</dbReference>
<dbReference type="InterPro" id="IPR050469">
    <property type="entry name" value="Diguanylate_Cyclase"/>
</dbReference>
<dbReference type="CDD" id="cd01949">
    <property type="entry name" value="GGDEF"/>
    <property type="match status" value="1"/>
</dbReference>
<evidence type="ECO:0000313" key="6">
    <source>
        <dbReference type="Proteomes" id="UP000002383"/>
    </source>
</evidence>
<evidence type="ECO:0000256" key="3">
    <source>
        <dbReference type="ARBA" id="ARBA00034247"/>
    </source>
</evidence>
<keyword evidence="6" id="KW-1185">Reference proteome</keyword>
<dbReference type="RefSeq" id="WP_012637269.1">
    <property type="nucleotide sequence ID" value="NC_011901.1"/>
</dbReference>
<dbReference type="Pfam" id="PF00990">
    <property type="entry name" value="GGDEF"/>
    <property type="match status" value="1"/>
</dbReference>
<dbReference type="STRING" id="396588.Tgr7_0689"/>
<dbReference type="OrthoDB" id="9812260at2"/>
<accession>B8GME9</accession>
<dbReference type="GO" id="GO:0005886">
    <property type="term" value="C:plasma membrane"/>
    <property type="evidence" value="ECO:0007669"/>
    <property type="project" value="TreeGrafter"/>
</dbReference>
<dbReference type="SUPFAM" id="SSF55073">
    <property type="entry name" value="Nucleotide cyclase"/>
    <property type="match status" value="1"/>
</dbReference>
<dbReference type="eggNOG" id="COG3706">
    <property type="taxonomic scope" value="Bacteria"/>
</dbReference>
<dbReference type="Gene3D" id="3.30.70.270">
    <property type="match status" value="1"/>
</dbReference>
<evidence type="ECO:0000256" key="2">
    <source>
        <dbReference type="ARBA" id="ARBA00012528"/>
    </source>
</evidence>
<name>B8GME9_THISH</name>
<dbReference type="FunFam" id="3.30.70.270:FF:000001">
    <property type="entry name" value="Diguanylate cyclase domain protein"/>
    <property type="match status" value="1"/>
</dbReference>
<evidence type="ECO:0000313" key="5">
    <source>
        <dbReference type="EMBL" id="ACL71781.1"/>
    </source>
</evidence>
<dbReference type="GO" id="GO:1902201">
    <property type="term" value="P:negative regulation of bacterial-type flagellum-dependent cell motility"/>
    <property type="evidence" value="ECO:0007669"/>
    <property type="project" value="TreeGrafter"/>
</dbReference>
<dbReference type="GO" id="GO:0043709">
    <property type="term" value="P:cell adhesion involved in single-species biofilm formation"/>
    <property type="evidence" value="ECO:0007669"/>
    <property type="project" value="TreeGrafter"/>
</dbReference>
<dbReference type="InterPro" id="IPR043128">
    <property type="entry name" value="Rev_trsase/Diguanyl_cyclase"/>
</dbReference>
<comment type="catalytic activity">
    <reaction evidence="3">
        <text>2 GTP = 3',3'-c-di-GMP + 2 diphosphate</text>
        <dbReference type="Rhea" id="RHEA:24898"/>
        <dbReference type="ChEBI" id="CHEBI:33019"/>
        <dbReference type="ChEBI" id="CHEBI:37565"/>
        <dbReference type="ChEBI" id="CHEBI:58805"/>
        <dbReference type="EC" id="2.7.7.65"/>
    </reaction>
</comment>
<protein>
    <recommendedName>
        <fullName evidence="2">diguanylate cyclase</fullName>
        <ecNumber evidence="2">2.7.7.65</ecNumber>
    </recommendedName>
</protein>
<comment type="cofactor">
    <cofactor evidence="1">
        <name>Mg(2+)</name>
        <dbReference type="ChEBI" id="CHEBI:18420"/>
    </cofactor>
</comment>
<gene>
    <name evidence="5" type="ordered locus">Tgr7_0689</name>
</gene>
<dbReference type="InterPro" id="IPR000160">
    <property type="entry name" value="GGDEF_dom"/>
</dbReference>
<sequence>MKTKFLNTLLMSRQAPQAGNAPALGTGPTAAPLSPTELAQRLQTSLELERTLELFTQAIQWAFPHDGMTYDHPGLGLHLSWGRLSRHSCCYNLVVEREEIGELRFLRGRKFREEELTEVENLLSVLIYPLRNSLLYRQAVEAAQTDTLTGLYNRAALDHLLPRELAALRRGQQHLALLVVDIDHFKRINDTLGHSAGDQVLKAAADCLQEATRESDMLFRYGGEEFVMLMSTESPEDALLAGERIRRVLRNCEALQSAAPGFTLTASIGVAMARPTDSAFSLFDRADQAMYTAKQAGRDRVVRSEE</sequence>
<dbReference type="KEGG" id="tgr:Tgr7_0689"/>
<organism evidence="5 6">
    <name type="scientific">Thioalkalivibrio sulfidiphilus (strain HL-EbGR7)</name>
    <dbReference type="NCBI Taxonomy" id="396588"/>
    <lineage>
        <taxon>Bacteria</taxon>
        <taxon>Pseudomonadati</taxon>
        <taxon>Pseudomonadota</taxon>
        <taxon>Gammaproteobacteria</taxon>
        <taxon>Chromatiales</taxon>
        <taxon>Ectothiorhodospiraceae</taxon>
        <taxon>Thioalkalivibrio</taxon>
    </lineage>
</organism>
<dbReference type="AlphaFoldDB" id="B8GME9"/>
<feature type="domain" description="GGDEF" evidence="4">
    <location>
        <begin position="173"/>
        <end position="306"/>
    </location>
</feature>
<dbReference type="EMBL" id="CP001339">
    <property type="protein sequence ID" value="ACL71781.1"/>
    <property type="molecule type" value="Genomic_DNA"/>
</dbReference>
<dbReference type="InterPro" id="IPR029787">
    <property type="entry name" value="Nucleotide_cyclase"/>
</dbReference>
<dbReference type="SMART" id="SM00267">
    <property type="entry name" value="GGDEF"/>
    <property type="match status" value="1"/>
</dbReference>
<evidence type="ECO:0000256" key="1">
    <source>
        <dbReference type="ARBA" id="ARBA00001946"/>
    </source>
</evidence>
<dbReference type="Proteomes" id="UP000002383">
    <property type="component" value="Chromosome"/>
</dbReference>
<evidence type="ECO:0000259" key="4">
    <source>
        <dbReference type="PROSITE" id="PS50887"/>
    </source>
</evidence>
<reference evidence="5 6" key="1">
    <citation type="journal article" date="2011" name="Stand. Genomic Sci.">
        <title>Complete genome sequence of 'Thioalkalivibrio sulfidophilus' HL-EbGr7.</title>
        <authorList>
            <person name="Muyzer G."/>
            <person name="Sorokin D.Y."/>
            <person name="Mavromatis K."/>
            <person name="Lapidus A."/>
            <person name="Clum A."/>
            <person name="Ivanova N."/>
            <person name="Pati A."/>
            <person name="d'Haeseleer P."/>
            <person name="Woyke T."/>
            <person name="Kyrpides N.C."/>
        </authorList>
    </citation>
    <scope>NUCLEOTIDE SEQUENCE [LARGE SCALE GENOMIC DNA]</scope>
    <source>
        <strain evidence="5 6">HL-EbGR7</strain>
    </source>
</reference>
<dbReference type="PANTHER" id="PTHR45138">
    <property type="entry name" value="REGULATORY COMPONENTS OF SENSORY TRANSDUCTION SYSTEM"/>
    <property type="match status" value="1"/>
</dbReference>
<dbReference type="HOGENOM" id="CLU_000445_11_5_6"/>
<dbReference type="PANTHER" id="PTHR45138:SF9">
    <property type="entry name" value="DIGUANYLATE CYCLASE DGCM-RELATED"/>
    <property type="match status" value="1"/>
</dbReference>
<proteinExistence type="predicted"/>
<dbReference type="NCBIfam" id="TIGR00254">
    <property type="entry name" value="GGDEF"/>
    <property type="match status" value="1"/>
</dbReference>